<accession>A0A7Z0TUE6</accession>
<dbReference type="RefSeq" id="WP_180544993.1">
    <property type="nucleotide sequence ID" value="NZ_JACCJZ010000015.1"/>
</dbReference>
<sequence length="131" mass="13412">MLQSRIDTATHGDGQPGLTMFQRMLVGVILASVAVAVLSTGPVVRAVAESGLPRLEKGFGAAISSRTGTPATPSSVSGSRRGRRAPAGTASNAFYTPLRMRLRSLLAVVGPAEAAHGHAAASRRASARDHA</sequence>
<dbReference type="AlphaFoldDB" id="A0A7Z0TUE6"/>
<keyword evidence="2" id="KW-0812">Transmembrane</keyword>
<keyword evidence="4" id="KW-1185">Reference proteome</keyword>
<organism evidence="3 4">
    <name type="scientific">Luteimonas deserti</name>
    <dbReference type="NCBI Taxonomy" id="2752306"/>
    <lineage>
        <taxon>Bacteria</taxon>
        <taxon>Pseudomonadati</taxon>
        <taxon>Pseudomonadota</taxon>
        <taxon>Gammaproteobacteria</taxon>
        <taxon>Lysobacterales</taxon>
        <taxon>Lysobacteraceae</taxon>
        <taxon>Luteimonas</taxon>
    </lineage>
</organism>
<evidence type="ECO:0000313" key="3">
    <source>
        <dbReference type="EMBL" id="NYZ62766.1"/>
    </source>
</evidence>
<comment type="caution">
    <text evidence="3">The sequence shown here is derived from an EMBL/GenBank/DDBJ whole genome shotgun (WGS) entry which is preliminary data.</text>
</comment>
<feature type="transmembrane region" description="Helical" evidence="2">
    <location>
        <begin position="24"/>
        <end position="48"/>
    </location>
</feature>
<name>A0A7Z0TUE6_9GAMM</name>
<reference evidence="3 4" key="1">
    <citation type="submission" date="2020-07" db="EMBL/GenBank/DDBJ databases">
        <title>isolation of Luteimonas sp. SJ-16.</title>
        <authorList>
            <person name="Huang X.-X."/>
            <person name="Xu L."/>
            <person name="Sun J.-Q."/>
        </authorList>
    </citation>
    <scope>NUCLEOTIDE SEQUENCE [LARGE SCALE GENOMIC DNA]</scope>
    <source>
        <strain evidence="3 4">SJ-16</strain>
    </source>
</reference>
<evidence type="ECO:0000256" key="1">
    <source>
        <dbReference type="SAM" id="MobiDB-lite"/>
    </source>
</evidence>
<proteinExistence type="predicted"/>
<protein>
    <submittedName>
        <fullName evidence="3">Uncharacterized protein</fullName>
    </submittedName>
</protein>
<dbReference type="Proteomes" id="UP000589896">
    <property type="component" value="Unassembled WGS sequence"/>
</dbReference>
<keyword evidence="2" id="KW-0472">Membrane</keyword>
<evidence type="ECO:0000256" key="2">
    <source>
        <dbReference type="SAM" id="Phobius"/>
    </source>
</evidence>
<evidence type="ECO:0000313" key="4">
    <source>
        <dbReference type="Proteomes" id="UP000589896"/>
    </source>
</evidence>
<feature type="region of interest" description="Disordered" evidence="1">
    <location>
        <begin position="61"/>
        <end position="90"/>
    </location>
</feature>
<dbReference type="EMBL" id="JACCJZ010000015">
    <property type="protein sequence ID" value="NYZ62766.1"/>
    <property type="molecule type" value="Genomic_DNA"/>
</dbReference>
<feature type="compositionally biased region" description="Low complexity" evidence="1">
    <location>
        <begin position="72"/>
        <end position="90"/>
    </location>
</feature>
<gene>
    <name evidence="3" type="ORF">H0E82_08315</name>
</gene>
<keyword evidence="2" id="KW-1133">Transmembrane helix</keyword>